<dbReference type="Proteomes" id="UP000524237">
    <property type="component" value="Unassembled WGS sequence"/>
</dbReference>
<organism evidence="2 3">
    <name type="scientific">Alpinimonas psychrophila</name>
    <dbReference type="NCBI Taxonomy" id="748908"/>
    <lineage>
        <taxon>Bacteria</taxon>
        <taxon>Bacillati</taxon>
        <taxon>Actinomycetota</taxon>
        <taxon>Actinomycetes</taxon>
        <taxon>Micrococcales</taxon>
        <taxon>Microbacteriaceae</taxon>
        <taxon>Alpinimonas</taxon>
    </lineage>
</organism>
<dbReference type="AlphaFoldDB" id="A0A7W3JS68"/>
<dbReference type="EMBL" id="JACGWU010000001">
    <property type="protein sequence ID" value="MBA8828269.1"/>
    <property type="molecule type" value="Genomic_DNA"/>
</dbReference>
<dbReference type="PANTHER" id="PTHR38441:SF1">
    <property type="entry name" value="MEMBRANE PROTEIN"/>
    <property type="match status" value="1"/>
</dbReference>
<dbReference type="Pfam" id="PF04341">
    <property type="entry name" value="DUF485"/>
    <property type="match status" value="1"/>
</dbReference>
<keyword evidence="3" id="KW-1185">Reference proteome</keyword>
<gene>
    <name evidence="2" type="ORF">FB555_000340</name>
</gene>
<evidence type="ECO:0000313" key="3">
    <source>
        <dbReference type="Proteomes" id="UP000524237"/>
    </source>
</evidence>
<evidence type="ECO:0000313" key="2">
    <source>
        <dbReference type="EMBL" id="MBA8828269.1"/>
    </source>
</evidence>
<feature type="transmembrane region" description="Helical" evidence="1">
    <location>
        <begin position="65"/>
        <end position="91"/>
    </location>
</feature>
<evidence type="ECO:0000256" key="1">
    <source>
        <dbReference type="SAM" id="Phobius"/>
    </source>
</evidence>
<accession>A0A7W3JS68</accession>
<keyword evidence="1" id="KW-0472">Membrane</keyword>
<feature type="transmembrane region" description="Helical" evidence="1">
    <location>
        <begin position="35"/>
        <end position="59"/>
    </location>
</feature>
<name>A0A7W3JS68_9MICO</name>
<sequence>MSTEDIPQKEHHRIDYPAFEATPKFVELKKRHRSFVIPVLIAAMLWYLLYVILATYASAWMATPVIGVINIGLIMGLLQFVTTFGVTSWYVSYANKKLDPLAAELRHELEAKQKAGVA</sequence>
<dbReference type="InterPro" id="IPR007436">
    <property type="entry name" value="DUF485"/>
</dbReference>
<comment type="caution">
    <text evidence="2">The sequence shown here is derived from an EMBL/GenBank/DDBJ whole genome shotgun (WGS) entry which is preliminary data.</text>
</comment>
<keyword evidence="1" id="KW-1133">Transmembrane helix</keyword>
<dbReference type="PANTHER" id="PTHR38441">
    <property type="entry name" value="INTEGRAL MEMBRANE PROTEIN-RELATED"/>
    <property type="match status" value="1"/>
</dbReference>
<reference evidence="2 3" key="1">
    <citation type="submission" date="2020-07" db="EMBL/GenBank/DDBJ databases">
        <title>Sequencing the genomes of 1000 actinobacteria strains.</title>
        <authorList>
            <person name="Klenk H.-P."/>
        </authorList>
    </citation>
    <scope>NUCLEOTIDE SEQUENCE [LARGE SCALE GENOMIC DNA]</scope>
    <source>
        <strain evidence="2 3">DSM 23737</strain>
    </source>
</reference>
<protein>
    <submittedName>
        <fullName evidence="2">Uncharacterized membrane protein (DUF485 family)</fullName>
    </submittedName>
</protein>
<dbReference type="RefSeq" id="WP_182483708.1">
    <property type="nucleotide sequence ID" value="NZ_JACGWU010000001.1"/>
</dbReference>
<keyword evidence="1" id="KW-0812">Transmembrane</keyword>
<proteinExistence type="predicted"/>